<evidence type="ECO:0000256" key="1">
    <source>
        <dbReference type="ARBA" id="ARBA00005051"/>
    </source>
</evidence>
<keyword evidence="10" id="KW-1185">Reference proteome</keyword>
<organism evidence="9 10">
    <name type="scientific">Pseudoalteromonas amylolytica</name>
    <dbReference type="NCBI Taxonomy" id="1859457"/>
    <lineage>
        <taxon>Bacteria</taxon>
        <taxon>Pseudomonadati</taxon>
        <taxon>Pseudomonadota</taxon>
        <taxon>Gammaproteobacteria</taxon>
        <taxon>Alteromonadales</taxon>
        <taxon>Pseudoalteromonadaceae</taxon>
        <taxon>Pseudoalteromonas</taxon>
    </lineage>
</organism>
<protein>
    <recommendedName>
        <fullName evidence="2">2-amino-4-hydroxy-6-hydroxymethyldihydropteridine diphosphokinase</fullName>
        <ecNumber evidence="2">2.7.6.3</ecNumber>
    </recommendedName>
</protein>
<dbReference type="STRING" id="1859457.BET10_07490"/>
<evidence type="ECO:0000259" key="8">
    <source>
        <dbReference type="Pfam" id="PF01288"/>
    </source>
</evidence>
<dbReference type="InterPro" id="IPR035907">
    <property type="entry name" value="Hppk_sf"/>
</dbReference>
<dbReference type="GO" id="GO:0005524">
    <property type="term" value="F:ATP binding"/>
    <property type="evidence" value="ECO:0007669"/>
    <property type="project" value="UniProtKB-KW"/>
</dbReference>
<dbReference type="NCBIfam" id="TIGR01498">
    <property type="entry name" value="folK"/>
    <property type="match status" value="1"/>
</dbReference>
<keyword evidence="6" id="KW-0067">ATP-binding</keyword>
<dbReference type="PANTHER" id="PTHR43071:SF2">
    <property type="entry name" value="2-AMINO-4-HYDROXY-6-HYDROXYMETHYLDIHYDROPTERIDINE PYROPHOSPHOKINASE"/>
    <property type="match status" value="1"/>
</dbReference>
<evidence type="ECO:0000256" key="2">
    <source>
        <dbReference type="ARBA" id="ARBA00013253"/>
    </source>
</evidence>
<comment type="pathway">
    <text evidence="1">Cofactor biosynthesis; tetrahydrofolate biosynthesis; 2-amino-4-hydroxy-6-hydroxymethyl-7,8-dihydropteridine diphosphate from 7,8-dihydroneopterin triphosphate: step 4/4.</text>
</comment>
<evidence type="ECO:0000256" key="5">
    <source>
        <dbReference type="ARBA" id="ARBA00022777"/>
    </source>
</evidence>
<keyword evidence="5 9" id="KW-0418">Kinase</keyword>
<proteinExistence type="predicted"/>
<evidence type="ECO:0000313" key="9">
    <source>
        <dbReference type="EMBL" id="OHU92160.1"/>
    </source>
</evidence>
<dbReference type="CDD" id="cd00483">
    <property type="entry name" value="HPPK"/>
    <property type="match status" value="1"/>
</dbReference>
<feature type="domain" description="7,8-dihydro-6-hydroxymethylpterin-pyrophosphokinase" evidence="8">
    <location>
        <begin position="5"/>
        <end position="129"/>
    </location>
</feature>
<dbReference type="EC" id="2.7.6.3" evidence="2"/>
<dbReference type="AlphaFoldDB" id="A0A1S1MXS1"/>
<dbReference type="UniPathway" id="UPA00077">
    <property type="reaction ID" value="UER00155"/>
</dbReference>
<name>A0A1S1MXS1_9GAMM</name>
<keyword evidence="7" id="KW-0289">Folate biosynthesis</keyword>
<dbReference type="GO" id="GO:0046656">
    <property type="term" value="P:folic acid biosynthetic process"/>
    <property type="evidence" value="ECO:0007669"/>
    <property type="project" value="UniProtKB-KW"/>
</dbReference>
<dbReference type="SUPFAM" id="SSF55083">
    <property type="entry name" value="6-hydroxymethyl-7,8-dihydropterin pyrophosphokinase, HPPK"/>
    <property type="match status" value="1"/>
</dbReference>
<evidence type="ECO:0000313" key="10">
    <source>
        <dbReference type="Proteomes" id="UP000179786"/>
    </source>
</evidence>
<dbReference type="PANTHER" id="PTHR43071">
    <property type="entry name" value="2-AMINO-4-HYDROXY-6-HYDROXYMETHYLDIHYDROPTERIDINE PYROPHOSPHOKINASE"/>
    <property type="match status" value="1"/>
</dbReference>
<sequence length="162" mass="18505">MAQIYISLGSNVNREHNLKAGLIALIEHFPRYTHSSVYESEAVGFNGSNFYNSVLGASTDLSLEQVCVLLKQIELDNGRTRQDKKFSPRTLDLDLLFYDDVICEQPAQLPRDEITKNAFVLLPLFEIAPEHIHPVCQRSIADIWQAYNNPNQKLWKVEFSLP</sequence>
<evidence type="ECO:0000256" key="6">
    <source>
        <dbReference type="ARBA" id="ARBA00022840"/>
    </source>
</evidence>
<dbReference type="OrthoDB" id="9790168at2"/>
<accession>A0A1S1MXS1</accession>
<dbReference type="GO" id="GO:0003848">
    <property type="term" value="F:2-amino-4-hydroxy-6-hydroxymethyldihydropteridine diphosphokinase activity"/>
    <property type="evidence" value="ECO:0007669"/>
    <property type="project" value="UniProtKB-EC"/>
</dbReference>
<dbReference type="InterPro" id="IPR000550">
    <property type="entry name" value="Hppk"/>
</dbReference>
<evidence type="ECO:0000256" key="4">
    <source>
        <dbReference type="ARBA" id="ARBA00022741"/>
    </source>
</evidence>
<dbReference type="GO" id="GO:0046654">
    <property type="term" value="P:tetrahydrofolate biosynthetic process"/>
    <property type="evidence" value="ECO:0007669"/>
    <property type="project" value="UniProtKB-UniPathway"/>
</dbReference>
<evidence type="ECO:0000256" key="7">
    <source>
        <dbReference type="ARBA" id="ARBA00022909"/>
    </source>
</evidence>
<gene>
    <name evidence="9" type="ORF">BET10_07490</name>
</gene>
<comment type="caution">
    <text evidence="9">The sequence shown here is derived from an EMBL/GenBank/DDBJ whole genome shotgun (WGS) entry which is preliminary data.</text>
</comment>
<dbReference type="Gene3D" id="3.30.70.560">
    <property type="entry name" value="7,8-Dihydro-6-hydroxymethylpterin-pyrophosphokinase HPPK"/>
    <property type="match status" value="1"/>
</dbReference>
<keyword evidence="3" id="KW-0808">Transferase</keyword>
<dbReference type="GO" id="GO:0016301">
    <property type="term" value="F:kinase activity"/>
    <property type="evidence" value="ECO:0007669"/>
    <property type="project" value="UniProtKB-KW"/>
</dbReference>
<dbReference type="RefSeq" id="WP_070983962.1">
    <property type="nucleotide sequence ID" value="NZ_MKJU01000022.1"/>
</dbReference>
<dbReference type="Proteomes" id="UP000179786">
    <property type="component" value="Unassembled WGS sequence"/>
</dbReference>
<dbReference type="Pfam" id="PF01288">
    <property type="entry name" value="HPPK"/>
    <property type="match status" value="1"/>
</dbReference>
<keyword evidence="4" id="KW-0547">Nucleotide-binding</keyword>
<evidence type="ECO:0000256" key="3">
    <source>
        <dbReference type="ARBA" id="ARBA00022679"/>
    </source>
</evidence>
<reference evidence="9 10" key="1">
    <citation type="submission" date="2016-09" db="EMBL/GenBank/DDBJ databases">
        <title>Pseudoalteromonas amylolytica sp. nov., isolated from the surface seawater.</title>
        <authorList>
            <person name="Wu Y.-H."/>
            <person name="Cheng H."/>
            <person name="Jin X.-B."/>
            <person name="Wang C.-S."/>
            <person name="Xu X.-W."/>
        </authorList>
    </citation>
    <scope>NUCLEOTIDE SEQUENCE [LARGE SCALE GENOMIC DNA]</scope>
    <source>
        <strain evidence="9 10">JW1</strain>
    </source>
</reference>
<dbReference type="EMBL" id="MKJU01000022">
    <property type="protein sequence ID" value="OHU92160.1"/>
    <property type="molecule type" value="Genomic_DNA"/>
</dbReference>